<sequence>MIILGRILNYAIYCISPRSWQLSWRRFEGKTLSDIADFIFLKLDKEIYKLKSSSCVEWWNSPFNSLFTLYFIYKMFQLSVLSTRQRRAAEIVADAYGQGGQWLNPIPK</sequence>
<proteinExistence type="predicted"/>
<dbReference type="VEuPathDB" id="CryptoDB:cand_004660"/>
<evidence type="ECO:0000313" key="1">
    <source>
        <dbReference type="EMBL" id="OII75105.1"/>
    </source>
</evidence>
<gene>
    <name evidence="1" type="ORF">cand_004660</name>
</gene>
<protein>
    <submittedName>
        <fullName evidence="1">Uncharacterized protein</fullName>
    </submittedName>
</protein>
<dbReference type="OrthoDB" id="359536at2759"/>
<reference evidence="1 2" key="1">
    <citation type="submission" date="2016-10" db="EMBL/GenBank/DDBJ databases">
        <title>Reductive evolution of mitochondrial metabolism and differential evolution of invasion-related proteins in Cryptosporidium.</title>
        <authorList>
            <person name="Liu S."/>
            <person name="Roellig D.M."/>
            <person name="Guo Y."/>
            <person name="Li N."/>
            <person name="Frace M.A."/>
            <person name="Tang K."/>
            <person name="Zhang L."/>
            <person name="Feng Y."/>
            <person name="Xiao L."/>
        </authorList>
    </citation>
    <scope>NUCLEOTIDE SEQUENCE [LARGE SCALE GENOMIC DNA]</scope>
    <source>
        <strain evidence="1">30847</strain>
    </source>
</reference>
<accession>A0A1J4MLI5</accession>
<dbReference type="EMBL" id="LRBS01000091">
    <property type="protein sequence ID" value="OII75105.1"/>
    <property type="molecule type" value="Genomic_DNA"/>
</dbReference>
<organism evidence="1 2">
    <name type="scientific">Cryptosporidium andersoni</name>
    <dbReference type="NCBI Taxonomy" id="117008"/>
    <lineage>
        <taxon>Eukaryota</taxon>
        <taxon>Sar</taxon>
        <taxon>Alveolata</taxon>
        <taxon>Apicomplexa</taxon>
        <taxon>Conoidasida</taxon>
        <taxon>Coccidia</taxon>
        <taxon>Eucoccidiorida</taxon>
        <taxon>Eimeriorina</taxon>
        <taxon>Cryptosporidiidae</taxon>
        <taxon>Cryptosporidium</taxon>
    </lineage>
</organism>
<dbReference type="GeneID" id="92364651"/>
<comment type="caution">
    <text evidence="1">The sequence shown here is derived from an EMBL/GenBank/DDBJ whole genome shotgun (WGS) entry which is preliminary data.</text>
</comment>
<evidence type="ECO:0000313" key="2">
    <source>
        <dbReference type="Proteomes" id="UP000186804"/>
    </source>
</evidence>
<dbReference type="Proteomes" id="UP000186804">
    <property type="component" value="Unassembled WGS sequence"/>
</dbReference>
<keyword evidence="2" id="KW-1185">Reference proteome</keyword>
<name>A0A1J4MLI5_9CRYT</name>
<dbReference type="RefSeq" id="XP_067067375.1">
    <property type="nucleotide sequence ID" value="XM_067210709.1"/>
</dbReference>
<dbReference type="AlphaFoldDB" id="A0A1J4MLI5"/>